<dbReference type="InterPro" id="IPR010095">
    <property type="entry name" value="Cas12f1-like_TNB"/>
</dbReference>
<evidence type="ECO:0000313" key="5">
    <source>
        <dbReference type="Proteomes" id="UP001595868"/>
    </source>
</evidence>
<dbReference type="EMBL" id="JBHSBN010000003">
    <property type="protein sequence ID" value="MFC4105685.1"/>
    <property type="molecule type" value="Genomic_DNA"/>
</dbReference>
<keyword evidence="5" id="KW-1185">Reference proteome</keyword>
<dbReference type="Pfam" id="PF07282">
    <property type="entry name" value="Cas12f1-like_TNB"/>
    <property type="match status" value="1"/>
</dbReference>
<feature type="region of interest" description="Disordered" evidence="2">
    <location>
        <begin position="101"/>
        <end position="127"/>
    </location>
</feature>
<evidence type="ECO:0000256" key="2">
    <source>
        <dbReference type="SAM" id="MobiDB-lite"/>
    </source>
</evidence>
<evidence type="ECO:0000313" key="4">
    <source>
        <dbReference type="EMBL" id="MFC4105685.1"/>
    </source>
</evidence>
<dbReference type="RefSeq" id="WP_377542884.1">
    <property type="nucleotide sequence ID" value="NZ_JBHSBN010000003.1"/>
</dbReference>
<reference evidence="5" key="1">
    <citation type="journal article" date="2019" name="Int. J. Syst. Evol. Microbiol.">
        <title>The Global Catalogue of Microorganisms (GCM) 10K type strain sequencing project: providing services to taxonomists for standard genome sequencing and annotation.</title>
        <authorList>
            <consortium name="The Broad Institute Genomics Platform"/>
            <consortium name="The Broad Institute Genome Sequencing Center for Infectious Disease"/>
            <person name="Wu L."/>
            <person name="Ma J."/>
        </authorList>
    </citation>
    <scope>NUCLEOTIDE SEQUENCE [LARGE SCALE GENOMIC DNA]</scope>
    <source>
        <strain evidence="5">2902at01</strain>
    </source>
</reference>
<keyword evidence="1" id="KW-0238">DNA-binding</keyword>
<accession>A0ABV8KHZ4</accession>
<name>A0ABV8KHZ4_9ACTN</name>
<dbReference type="Proteomes" id="UP001595868">
    <property type="component" value="Unassembled WGS sequence"/>
</dbReference>
<sequence>MARKAADAAIGVCKRELIDRGTRAGRKVVLVPPAYTTMTCAECGTRTKERLGLGLRVFDCAACGYTAGRDVNAARTILVTAERDRASADDVRHAIASFRDGGSDAVRAGNPGIAGRESPSETSVGTR</sequence>
<organism evidence="4 5">
    <name type="scientific">Micromonospora zhanjiangensis</name>
    <dbReference type="NCBI Taxonomy" id="1522057"/>
    <lineage>
        <taxon>Bacteria</taxon>
        <taxon>Bacillati</taxon>
        <taxon>Actinomycetota</taxon>
        <taxon>Actinomycetes</taxon>
        <taxon>Micromonosporales</taxon>
        <taxon>Micromonosporaceae</taxon>
        <taxon>Micromonospora</taxon>
    </lineage>
</organism>
<comment type="caution">
    <text evidence="4">The sequence shown here is derived from an EMBL/GenBank/DDBJ whole genome shotgun (WGS) entry which is preliminary data.</text>
</comment>
<proteinExistence type="predicted"/>
<evidence type="ECO:0000256" key="1">
    <source>
        <dbReference type="ARBA" id="ARBA00023125"/>
    </source>
</evidence>
<gene>
    <name evidence="4" type="ORF">ACFOX0_07015</name>
</gene>
<feature type="domain" description="Cas12f1-like TNB" evidence="3">
    <location>
        <begin position="21"/>
        <end position="77"/>
    </location>
</feature>
<evidence type="ECO:0000259" key="3">
    <source>
        <dbReference type="Pfam" id="PF07282"/>
    </source>
</evidence>
<protein>
    <submittedName>
        <fullName evidence="4">Zinc ribbon domain-containing protein</fullName>
    </submittedName>
</protein>